<evidence type="ECO:0000256" key="1">
    <source>
        <dbReference type="SAM" id="SignalP"/>
    </source>
</evidence>
<dbReference type="InterPro" id="IPR050767">
    <property type="entry name" value="Sel1_AlgK"/>
</dbReference>
<dbReference type="SUPFAM" id="SSF50939">
    <property type="entry name" value="Sialidases"/>
    <property type="match status" value="1"/>
</dbReference>
<feature type="signal peptide" evidence="1">
    <location>
        <begin position="1"/>
        <end position="27"/>
    </location>
</feature>
<dbReference type="InterPro" id="IPR006597">
    <property type="entry name" value="Sel1-like"/>
</dbReference>
<reference evidence="2" key="1">
    <citation type="submission" date="2023-03" db="EMBL/GenBank/DDBJ databases">
        <title>Lomoglobus Profundus gen. nov., sp. nov., a novel member of the phylum Verrucomicrobia, isolated from deep-marine sediment of South China Sea.</title>
        <authorList>
            <person name="Ahmad T."/>
            <person name="Ishaq S.E."/>
            <person name="Wang F."/>
        </authorList>
    </citation>
    <scope>NUCLEOTIDE SEQUENCE</scope>
    <source>
        <strain evidence="2">LMO-M01</strain>
    </source>
</reference>
<name>A0AAE9ZUP9_9BACT</name>
<dbReference type="Gene3D" id="1.25.40.10">
    <property type="entry name" value="Tetratricopeptide repeat domain"/>
    <property type="match status" value="2"/>
</dbReference>
<evidence type="ECO:0000313" key="3">
    <source>
        <dbReference type="Proteomes" id="UP001218638"/>
    </source>
</evidence>
<dbReference type="InterPro" id="IPR036278">
    <property type="entry name" value="Sialidase_sf"/>
</dbReference>
<protein>
    <submittedName>
        <fullName evidence="2">Uncharacterized protein</fullName>
    </submittedName>
</protein>
<dbReference type="InterPro" id="IPR011990">
    <property type="entry name" value="TPR-like_helical_dom_sf"/>
</dbReference>
<dbReference type="SUPFAM" id="SSF110296">
    <property type="entry name" value="Oligoxyloglucan reducing end-specific cellobiohydrolase"/>
    <property type="match status" value="1"/>
</dbReference>
<keyword evidence="3" id="KW-1185">Reference proteome</keyword>
<dbReference type="PANTHER" id="PTHR11102">
    <property type="entry name" value="SEL-1-LIKE PROTEIN"/>
    <property type="match status" value="1"/>
</dbReference>
<dbReference type="SMART" id="SM00671">
    <property type="entry name" value="SEL1"/>
    <property type="match status" value="4"/>
</dbReference>
<organism evidence="2 3">
    <name type="scientific">Synoicihabitans lomoniglobus</name>
    <dbReference type="NCBI Taxonomy" id="2909285"/>
    <lineage>
        <taxon>Bacteria</taxon>
        <taxon>Pseudomonadati</taxon>
        <taxon>Verrucomicrobiota</taxon>
        <taxon>Opitutia</taxon>
        <taxon>Opitutales</taxon>
        <taxon>Opitutaceae</taxon>
        <taxon>Synoicihabitans</taxon>
    </lineage>
</organism>
<dbReference type="EMBL" id="CP119075">
    <property type="protein sequence ID" value="WED63374.1"/>
    <property type="molecule type" value="Genomic_DNA"/>
</dbReference>
<feature type="chain" id="PRO_5041993525" evidence="1">
    <location>
        <begin position="28"/>
        <end position="988"/>
    </location>
</feature>
<sequence>MISLCRRWSPRLISKGRWLIFVSVCLARLAGAPSVAPGPVIETVRPLAAGSWVGWAERDPTPLYLLLAGRPPLELGQVGGVPAAQVRSRDKVLWVGRDFAAVGVIDGSDPIENHELPGDWVHAAGNDVGFVISDGVRSKFSPDGRVWQDGGPTPDEFTRLEQLKAADGLFVALASMTSDVDGTIYRYSRLDVSSDGVAWETVLMSEPIMGHELPLEMLGHSGGRWFVAGATEAYVSTDGREWAAVANGSGRQPELRGAVLDTGGGEWWARNWKDQYEFSPDGLDWSAPSQYLHTTAGAGPFWVVGPEGMRNLTIDADGTVRVSTLAELMHAPAAQLARTAVRRPEVFQGTFAAVRFEAGYYVMPGDEGRIYFSTDLVDWEMVQTDTPVAVAVVRHDGERWVAGNKRMEAAYSDDRTTWTPYRYSHAARPEADAALWRGEYWAGYRILGVSNTYAHGQYGGEKDTSEKVWDEQVTLPVPTAIWRQPDRWHLVNQDGRYFTSDNGEYWQPEGYVETGEIDRVFFAAGNDGEVMFAEDRKGRVTLRVKTGEGFQEAVDSPVEVIHGLAYGAGRFFLAGRKTPAARPTFYRSDDGKNWTALFEWGETPVGLVFGPAGLVANNDRGVLMRYEPPPWPSAPGPARGPTPIPEINLRNFGENIVGKGKFRRNLGPQTADQHREKALYEVKARARNGDITAQLELAFVVLEGRYATFNPWRAERYFNAARAAGDATAARGYAELLTRWKPETPVTTIYDLYRESAARGDGASAAWLALKLPPDRVEPTEIARWRAQALEHDPGFAHKWDWREKYYAQIAAAEAGDADAMAVVGPILISGEVVAADRARGLELLWSAVAQDHENASTYLVRLYETEFPTKPTSECAVSADEYRQLLIKLSDTGNKAAIARLVNFQTSGQMGVPRDEAQAYARALALAETGDVDGMALLAGVLMEARGEVRDEAAAKAWLKKAAAAGHAGARQWLEQHGATSADGVTP</sequence>
<dbReference type="AlphaFoldDB" id="A0AAE9ZUP9"/>
<keyword evidence="1" id="KW-0732">Signal</keyword>
<dbReference type="RefSeq" id="WP_330928363.1">
    <property type="nucleotide sequence ID" value="NZ_CP119075.1"/>
</dbReference>
<gene>
    <name evidence="2" type="ORF">PXH66_13630</name>
</gene>
<accession>A0AAE9ZUP9</accession>
<dbReference type="PANTHER" id="PTHR11102:SF160">
    <property type="entry name" value="ERAD-ASSOCIATED E3 UBIQUITIN-PROTEIN LIGASE COMPONENT HRD3"/>
    <property type="match status" value="1"/>
</dbReference>
<proteinExistence type="predicted"/>
<evidence type="ECO:0000313" key="2">
    <source>
        <dbReference type="EMBL" id="WED63374.1"/>
    </source>
</evidence>
<dbReference type="SUPFAM" id="SSF81901">
    <property type="entry name" value="HCP-like"/>
    <property type="match status" value="1"/>
</dbReference>
<dbReference type="Proteomes" id="UP001218638">
    <property type="component" value="Chromosome"/>
</dbReference>
<dbReference type="KEGG" id="slom:PXH66_13630"/>